<comment type="subcellular location">
    <subcellularLocation>
        <location evidence="1">Cell inner membrane</location>
    </subcellularLocation>
</comment>
<reference evidence="9" key="1">
    <citation type="journal article" date="2019" name="Int. J. Syst. Evol. Microbiol.">
        <title>The Global Catalogue of Microorganisms (GCM) 10K type strain sequencing project: providing services to taxonomists for standard genome sequencing and annotation.</title>
        <authorList>
            <consortium name="The Broad Institute Genomics Platform"/>
            <consortium name="The Broad Institute Genome Sequencing Center for Infectious Disease"/>
            <person name="Wu L."/>
            <person name="Ma J."/>
        </authorList>
    </citation>
    <scope>NUCLEOTIDE SEQUENCE [LARGE SCALE GENOMIC DNA]</scope>
    <source>
        <strain evidence="9">CGMCC 1.10832</strain>
    </source>
</reference>
<dbReference type="RefSeq" id="WP_188467466.1">
    <property type="nucleotide sequence ID" value="NZ_BAABHU010000018.1"/>
</dbReference>
<sequence length="305" mass="36662">MDYLIYLILKTLIYAGSILPFWLLHALSRVLYFAIYYVFDYRKKVVKSNLKRCFPEKSEAEIKAIEKEFYKHFCDLMVESLKSFTISEKEIKKRHKFLNPEVAQHFIDKGYNLSIMGPHYNNWEWLIFSLNFIQEPNNPKVLIMYAVLKNPYMEKLVKKSRSRMNSIMFPKAETSRKIIEYQDKQHFLCFAADQAPLNVYNSYWMEFMGQETGVFYGAEKISKAKNYIPIYLHVRKTGRSYYEIEMEVIAENPQDTEYGYITERFMRLLEKDLHEAPAYWLWTHKRWKRPKPADFDEKRNATAKD</sequence>
<evidence type="ECO:0000256" key="5">
    <source>
        <dbReference type="ARBA" id="ARBA00023136"/>
    </source>
</evidence>
<name>A0ABQ1N3P2_9BACT</name>
<evidence type="ECO:0000256" key="4">
    <source>
        <dbReference type="ARBA" id="ARBA00022679"/>
    </source>
</evidence>
<protein>
    <submittedName>
        <fullName evidence="8">Acetyltransferase</fullName>
    </submittedName>
</protein>
<dbReference type="Proteomes" id="UP000636010">
    <property type="component" value="Unassembled WGS sequence"/>
</dbReference>
<dbReference type="PANTHER" id="PTHR30606">
    <property type="entry name" value="LIPID A BIOSYNTHESIS LAUROYL ACYLTRANSFERASE"/>
    <property type="match status" value="1"/>
</dbReference>
<accession>A0ABQ1N3P2</accession>
<evidence type="ECO:0000256" key="6">
    <source>
        <dbReference type="ARBA" id="ARBA00023315"/>
    </source>
</evidence>
<dbReference type="InterPro" id="IPR004960">
    <property type="entry name" value="LipA_acyltrans"/>
</dbReference>
<dbReference type="PANTHER" id="PTHR30606:SF10">
    <property type="entry name" value="PHOSPHATIDYLINOSITOL MANNOSIDE ACYLTRANSFERASE"/>
    <property type="match status" value="1"/>
</dbReference>
<evidence type="ECO:0000256" key="3">
    <source>
        <dbReference type="ARBA" id="ARBA00022519"/>
    </source>
</evidence>
<proteinExistence type="predicted"/>
<keyword evidence="4" id="KW-0808">Transferase</keyword>
<feature type="transmembrane region" description="Helical" evidence="7">
    <location>
        <begin position="12"/>
        <end position="39"/>
    </location>
</feature>
<keyword evidence="7" id="KW-0812">Transmembrane</keyword>
<dbReference type="CDD" id="cd07984">
    <property type="entry name" value="LPLAT_LABLAT-like"/>
    <property type="match status" value="1"/>
</dbReference>
<evidence type="ECO:0000313" key="8">
    <source>
        <dbReference type="EMBL" id="GGC53259.1"/>
    </source>
</evidence>
<organism evidence="8 9">
    <name type="scientific">Marivirga lumbricoides</name>
    <dbReference type="NCBI Taxonomy" id="1046115"/>
    <lineage>
        <taxon>Bacteria</taxon>
        <taxon>Pseudomonadati</taxon>
        <taxon>Bacteroidota</taxon>
        <taxon>Cytophagia</taxon>
        <taxon>Cytophagales</taxon>
        <taxon>Marivirgaceae</taxon>
        <taxon>Marivirga</taxon>
    </lineage>
</organism>
<evidence type="ECO:0000256" key="1">
    <source>
        <dbReference type="ARBA" id="ARBA00004533"/>
    </source>
</evidence>
<keyword evidence="7" id="KW-1133">Transmembrane helix</keyword>
<dbReference type="EMBL" id="BMEC01000018">
    <property type="protein sequence ID" value="GGC53259.1"/>
    <property type="molecule type" value="Genomic_DNA"/>
</dbReference>
<keyword evidence="6" id="KW-0012">Acyltransferase</keyword>
<keyword evidence="3" id="KW-0997">Cell inner membrane</keyword>
<keyword evidence="2" id="KW-1003">Cell membrane</keyword>
<evidence type="ECO:0000256" key="7">
    <source>
        <dbReference type="SAM" id="Phobius"/>
    </source>
</evidence>
<keyword evidence="9" id="KW-1185">Reference proteome</keyword>
<evidence type="ECO:0000313" key="9">
    <source>
        <dbReference type="Proteomes" id="UP000636010"/>
    </source>
</evidence>
<comment type="caution">
    <text evidence="8">The sequence shown here is derived from an EMBL/GenBank/DDBJ whole genome shotgun (WGS) entry which is preliminary data.</text>
</comment>
<evidence type="ECO:0000256" key="2">
    <source>
        <dbReference type="ARBA" id="ARBA00022475"/>
    </source>
</evidence>
<gene>
    <name evidence="8" type="ORF">GCM10011506_43630</name>
</gene>
<dbReference type="Pfam" id="PF03279">
    <property type="entry name" value="Lip_A_acyltrans"/>
    <property type="match status" value="1"/>
</dbReference>
<keyword evidence="5 7" id="KW-0472">Membrane</keyword>